<dbReference type="OrthoDB" id="9812126at2"/>
<dbReference type="GO" id="GO:0006508">
    <property type="term" value="P:proteolysis"/>
    <property type="evidence" value="ECO:0007669"/>
    <property type="project" value="InterPro"/>
</dbReference>
<accession>A0A317T4V4</accession>
<dbReference type="Gene3D" id="3.40.50.1460">
    <property type="match status" value="1"/>
</dbReference>
<dbReference type="InterPro" id="IPR029030">
    <property type="entry name" value="Caspase-like_dom_sf"/>
</dbReference>
<feature type="domain" description="Peptidase C14 caspase" evidence="1">
    <location>
        <begin position="5"/>
        <end position="221"/>
    </location>
</feature>
<dbReference type="AlphaFoldDB" id="A0A317T4V4"/>
<comment type="caution">
    <text evidence="2">The sequence shown here is derived from an EMBL/GenBank/DDBJ whole genome shotgun (WGS) entry which is preliminary data.</text>
</comment>
<evidence type="ECO:0000313" key="3">
    <source>
        <dbReference type="Proteomes" id="UP000246278"/>
    </source>
</evidence>
<proteinExistence type="predicted"/>
<dbReference type="Proteomes" id="UP000246278">
    <property type="component" value="Unassembled WGS sequence"/>
</dbReference>
<keyword evidence="3" id="KW-1185">Reference proteome</keyword>
<dbReference type="Pfam" id="PF00656">
    <property type="entry name" value="Peptidase_C14"/>
    <property type="match status" value="1"/>
</dbReference>
<reference evidence="3" key="1">
    <citation type="submission" date="2017-10" db="EMBL/GenBank/DDBJ databases">
        <authorList>
            <person name="Gaisin V.A."/>
            <person name="Rysina M.S."/>
            <person name="Grouzdev D.S."/>
        </authorList>
    </citation>
    <scope>NUCLEOTIDE SEQUENCE [LARGE SCALE GENOMIC DNA]</scope>
    <source>
        <strain evidence="3">V1</strain>
    </source>
</reference>
<dbReference type="EMBL" id="PDNZ01000006">
    <property type="protein sequence ID" value="PWW81683.1"/>
    <property type="molecule type" value="Genomic_DNA"/>
</dbReference>
<gene>
    <name evidence="2" type="ORF">CR164_09770</name>
</gene>
<name>A0A317T4V4_9CHLB</name>
<dbReference type="GO" id="GO:0004197">
    <property type="term" value="F:cysteine-type endopeptidase activity"/>
    <property type="evidence" value="ECO:0007669"/>
    <property type="project" value="InterPro"/>
</dbReference>
<organism evidence="2 3">
    <name type="scientific">Prosthecochloris marina</name>
    <dbReference type="NCBI Taxonomy" id="2017681"/>
    <lineage>
        <taxon>Bacteria</taxon>
        <taxon>Pseudomonadati</taxon>
        <taxon>Chlorobiota</taxon>
        <taxon>Chlorobiia</taxon>
        <taxon>Chlorobiales</taxon>
        <taxon>Chlorobiaceae</taxon>
        <taxon>Prosthecochloris</taxon>
    </lineage>
</organism>
<sequence>MKVLVAIGGDYYSSEKLPDLTGAENDATAIFDLLLSKEKSFYDKDRSILLNSPSCQETKAAIEEAIFNSIGEMDFCLFFAGHGCVKDGAYYLCVKDTSIDRLSVTAISITDLFMWINEAKVRDTSIVIDACQAGGVGYDVAAFLKPDKIGHFGSPSVSILAAAASDQAAREVSGQGVATSALLKCLSGELVVQTSHPSLSLIEIGQTLSEIMKGEDQQVPVYWGLSLFGRSSFSENPHFDKPKTPVIGLPDGLNRSGIEEPIIRKYAHRVWELYLTTIQCFDATNFLNLVQSLLGDLPTGSKAGAVIVDAMIFAFRPLVSASNDPFEEVELLGASIASLLRYSSNDEVADRVIIDMSQQLLESICTGTRKVLNAIEENQFSLLSERSAIADLYYLPIRILKILGWIGAGQYISNIFNVECPEEHRVRQQLVRKILEAYTCSIVAVSDEQTCNLVMFFCMAESMKLSEEAEQIFGLLCHTFHKYNGKIAQPKLSGSDAYRFIKARAEEDNSILEEVVAKPTEFLSALLLASEKLALSDVVDSLIEDFDHASANIFIPDSYIDFSDKRIENGLNYSFIIGHGVWRVKDFMGTWDTVRSQIDSDPSIGSKATQIAAVCAALIWPDRTPWFVWA</sequence>
<protein>
    <recommendedName>
        <fullName evidence="1">Peptidase C14 caspase domain-containing protein</fullName>
    </recommendedName>
</protein>
<evidence type="ECO:0000313" key="2">
    <source>
        <dbReference type="EMBL" id="PWW81683.1"/>
    </source>
</evidence>
<dbReference type="InterPro" id="IPR011600">
    <property type="entry name" value="Pept_C14_caspase"/>
</dbReference>
<dbReference type="RefSeq" id="WP_110023802.1">
    <property type="nucleotide sequence ID" value="NZ_PDNZ01000006.1"/>
</dbReference>
<evidence type="ECO:0000259" key="1">
    <source>
        <dbReference type="Pfam" id="PF00656"/>
    </source>
</evidence>
<dbReference type="SUPFAM" id="SSF52129">
    <property type="entry name" value="Caspase-like"/>
    <property type="match status" value="1"/>
</dbReference>